<dbReference type="Proteomes" id="UP000663829">
    <property type="component" value="Unassembled WGS sequence"/>
</dbReference>
<feature type="non-terminal residue" evidence="1">
    <location>
        <position position="1"/>
    </location>
</feature>
<accession>A0A814VRX5</accession>
<evidence type="ECO:0000313" key="1">
    <source>
        <dbReference type="EMBL" id="CAF1191019.1"/>
    </source>
</evidence>
<protein>
    <submittedName>
        <fullName evidence="1">Uncharacterized protein</fullName>
    </submittedName>
</protein>
<organism evidence="1 3">
    <name type="scientific">Didymodactylos carnosus</name>
    <dbReference type="NCBI Taxonomy" id="1234261"/>
    <lineage>
        <taxon>Eukaryota</taxon>
        <taxon>Metazoa</taxon>
        <taxon>Spiralia</taxon>
        <taxon>Gnathifera</taxon>
        <taxon>Rotifera</taxon>
        <taxon>Eurotatoria</taxon>
        <taxon>Bdelloidea</taxon>
        <taxon>Philodinida</taxon>
        <taxon>Philodinidae</taxon>
        <taxon>Didymodactylos</taxon>
    </lineage>
</organism>
<sequence length="60" mass="6804">NMWTLKEMEKSETVESTVSSSINCIDTPASKRKPLDENEQLFVTIKKSKIQIESDGIDDD</sequence>
<name>A0A814VRX5_9BILA</name>
<dbReference type="EMBL" id="CAJNOQ010008205">
    <property type="protein sequence ID" value="CAF1191019.1"/>
    <property type="molecule type" value="Genomic_DNA"/>
</dbReference>
<dbReference type="AlphaFoldDB" id="A0A814VRX5"/>
<comment type="caution">
    <text evidence="1">The sequence shown here is derived from an EMBL/GenBank/DDBJ whole genome shotgun (WGS) entry which is preliminary data.</text>
</comment>
<gene>
    <name evidence="1" type="ORF">GPM918_LOCUS23208</name>
    <name evidence="2" type="ORF">SRO942_LOCUS23208</name>
</gene>
<keyword evidence="3" id="KW-1185">Reference proteome</keyword>
<evidence type="ECO:0000313" key="3">
    <source>
        <dbReference type="Proteomes" id="UP000663829"/>
    </source>
</evidence>
<dbReference type="EMBL" id="CAJOBC010008207">
    <property type="protein sequence ID" value="CAF3955324.1"/>
    <property type="molecule type" value="Genomic_DNA"/>
</dbReference>
<proteinExistence type="predicted"/>
<dbReference type="Proteomes" id="UP000681722">
    <property type="component" value="Unassembled WGS sequence"/>
</dbReference>
<reference evidence="1" key="1">
    <citation type="submission" date="2021-02" db="EMBL/GenBank/DDBJ databases">
        <authorList>
            <person name="Nowell W R."/>
        </authorList>
    </citation>
    <scope>NUCLEOTIDE SEQUENCE</scope>
</reference>
<evidence type="ECO:0000313" key="2">
    <source>
        <dbReference type="EMBL" id="CAF3955324.1"/>
    </source>
</evidence>